<keyword evidence="1" id="KW-0732">Signal</keyword>
<gene>
    <name evidence="2" type="ORF">CK820_G0030187</name>
</gene>
<feature type="chain" id="PRO_5014430995" evidence="1">
    <location>
        <begin position="22"/>
        <end position="67"/>
    </location>
</feature>
<protein>
    <submittedName>
        <fullName evidence="2">FXYD5 isoform 7</fullName>
    </submittedName>
</protein>
<evidence type="ECO:0000256" key="1">
    <source>
        <dbReference type="SAM" id="SignalP"/>
    </source>
</evidence>
<evidence type="ECO:0000313" key="2">
    <source>
        <dbReference type="EMBL" id="PNI95629.1"/>
    </source>
</evidence>
<proteinExistence type="predicted"/>
<dbReference type="AlphaFoldDB" id="A0A2J8QHD0"/>
<organism evidence="2">
    <name type="scientific">Pan troglodytes</name>
    <name type="common">Chimpanzee</name>
    <dbReference type="NCBI Taxonomy" id="9598"/>
    <lineage>
        <taxon>Eukaryota</taxon>
        <taxon>Metazoa</taxon>
        <taxon>Chordata</taxon>
        <taxon>Craniata</taxon>
        <taxon>Vertebrata</taxon>
        <taxon>Euteleostomi</taxon>
        <taxon>Mammalia</taxon>
        <taxon>Eutheria</taxon>
        <taxon>Euarchontoglires</taxon>
        <taxon>Primates</taxon>
        <taxon>Haplorrhini</taxon>
        <taxon>Catarrhini</taxon>
        <taxon>Hominidae</taxon>
        <taxon>Pan</taxon>
    </lineage>
</organism>
<dbReference type="EMBL" id="NBAG03000037">
    <property type="protein sequence ID" value="PNI95629.1"/>
    <property type="molecule type" value="Genomic_DNA"/>
</dbReference>
<accession>A0A2J8QHD0</accession>
<sequence length="67" mass="7401">MSPSGRLCLLTIVGLILPTRGWNRLWGRGQEQGAQQGGCWDVQAGGYRGRTRMGAVELSSTDHMDRR</sequence>
<comment type="caution">
    <text evidence="2">The sequence shown here is derived from an EMBL/GenBank/DDBJ whole genome shotgun (WGS) entry which is preliminary data.</text>
</comment>
<reference evidence="2" key="1">
    <citation type="submission" date="2017-12" db="EMBL/GenBank/DDBJ databases">
        <title>High-resolution comparative analysis of great ape genomes.</title>
        <authorList>
            <person name="Pollen A."/>
            <person name="Hastie A."/>
            <person name="Hormozdiari F."/>
            <person name="Dougherty M."/>
            <person name="Liu R."/>
            <person name="Chaisson M."/>
            <person name="Hoppe E."/>
            <person name="Hill C."/>
            <person name="Pang A."/>
            <person name="Hillier L."/>
            <person name="Baker C."/>
            <person name="Armstrong J."/>
            <person name="Shendure J."/>
            <person name="Paten B."/>
            <person name="Wilson R."/>
            <person name="Chao H."/>
            <person name="Schneider V."/>
            <person name="Ventura M."/>
            <person name="Kronenberg Z."/>
            <person name="Murali S."/>
            <person name="Gordon D."/>
            <person name="Cantsilieris S."/>
            <person name="Munson K."/>
            <person name="Nelson B."/>
            <person name="Raja A."/>
            <person name="Underwood J."/>
            <person name="Diekhans M."/>
            <person name="Fiddes I."/>
            <person name="Haussler D."/>
            <person name="Eichler E."/>
        </authorList>
    </citation>
    <scope>NUCLEOTIDE SEQUENCE [LARGE SCALE GENOMIC DNA]</scope>
    <source>
        <strain evidence="2">Yerkes chimp pedigree #C0471</strain>
    </source>
</reference>
<feature type="signal peptide" evidence="1">
    <location>
        <begin position="1"/>
        <end position="21"/>
    </location>
</feature>
<name>A0A2J8QHD0_PANTR</name>